<reference evidence="1 2" key="1">
    <citation type="submission" date="2019-06" db="EMBL/GenBank/DDBJ databases">
        <authorList>
            <person name="Li M."/>
        </authorList>
    </citation>
    <scope>NUCLEOTIDE SEQUENCE [LARGE SCALE GENOMIC DNA]</scope>
    <source>
        <strain evidence="1 2">BGMRC6574</strain>
    </source>
</reference>
<accession>A0A506UHM0</accession>
<evidence type="ECO:0000313" key="2">
    <source>
        <dbReference type="Proteomes" id="UP000320314"/>
    </source>
</evidence>
<organism evidence="1 2">
    <name type="scientific">Pararhizobium mangrovi</name>
    <dbReference type="NCBI Taxonomy" id="2590452"/>
    <lineage>
        <taxon>Bacteria</taxon>
        <taxon>Pseudomonadati</taxon>
        <taxon>Pseudomonadota</taxon>
        <taxon>Alphaproteobacteria</taxon>
        <taxon>Hyphomicrobiales</taxon>
        <taxon>Rhizobiaceae</taxon>
        <taxon>Rhizobium/Agrobacterium group</taxon>
        <taxon>Pararhizobium</taxon>
    </lineage>
</organism>
<name>A0A506UHM0_9HYPH</name>
<proteinExistence type="predicted"/>
<protein>
    <submittedName>
        <fullName evidence="1">Uncharacterized protein</fullName>
    </submittedName>
</protein>
<sequence>MKSQPNEPPRLAVVARTAFVRSADVPRRDHGFFNHRNGVQKEIPVRCWGMPLPSVAAAEVAILASKA</sequence>
<dbReference type="AlphaFoldDB" id="A0A506UHM0"/>
<dbReference type="EMBL" id="VHLH01000001">
    <property type="protein sequence ID" value="TPW32815.1"/>
    <property type="molecule type" value="Genomic_DNA"/>
</dbReference>
<keyword evidence="2" id="KW-1185">Reference proteome</keyword>
<dbReference type="RefSeq" id="WP_141165118.1">
    <property type="nucleotide sequence ID" value="NZ_VHLH01000001.1"/>
</dbReference>
<evidence type="ECO:0000313" key="1">
    <source>
        <dbReference type="EMBL" id="TPW32815.1"/>
    </source>
</evidence>
<dbReference type="Proteomes" id="UP000320314">
    <property type="component" value="Unassembled WGS sequence"/>
</dbReference>
<gene>
    <name evidence="1" type="ORF">FJU11_00905</name>
</gene>
<comment type="caution">
    <text evidence="1">The sequence shown here is derived from an EMBL/GenBank/DDBJ whole genome shotgun (WGS) entry which is preliminary data.</text>
</comment>